<evidence type="ECO:0000256" key="1">
    <source>
        <dbReference type="SAM" id="MobiDB-lite"/>
    </source>
</evidence>
<dbReference type="PROSITE" id="PS51782">
    <property type="entry name" value="LYSM"/>
    <property type="match status" value="1"/>
</dbReference>
<evidence type="ECO:0000313" key="3">
    <source>
        <dbReference type="EMBL" id="MFC5270307.1"/>
    </source>
</evidence>
<comment type="caution">
    <text evidence="3">The sequence shown here is derived from an EMBL/GenBank/DDBJ whole genome shotgun (WGS) entry which is preliminary data.</text>
</comment>
<feature type="compositionally biased region" description="Low complexity" evidence="1">
    <location>
        <begin position="27"/>
        <end position="36"/>
    </location>
</feature>
<dbReference type="PANTHER" id="PTHR34700:SF4">
    <property type="entry name" value="PHAGE-LIKE ELEMENT PBSX PROTEIN XKDP"/>
    <property type="match status" value="1"/>
</dbReference>
<feature type="compositionally biased region" description="Basic and acidic residues" evidence="1">
    <location>
        <begin position="1"/>
        <end position="16"/>
    </location>
</feature>
<dbReference type="RefSeq" id="WP_378016678.1">
    <property type="nucleotide sequence ID" value="NZ_JBHSKT010000003.1"/>
</dbReference>
<sequence>MGLFDFLKKGEQKPVEQPKTGAAKDSTGGFFNQGQAAGQPAAATGMDTYTVKSGDSLSKIAKNFYGDAMQWKKIHEANKDQISNPDLIQPGWVLKIPKQ</sequence>
<dbReference type="SMART" id="SM00257">
    <property type="entry name" value="LysM"/>
    <property type="match status" value="1"/>
</dbReference>
<dbReference type="Gene3D" id="3.10.350.10">
    <property type="entry name" value="LysM domain"/>
    <property type="match status" value="1"/>
</dbReference>
<dbReference type="SUPFAM" id="SSF54106">
    <property type="entry name" value="LysM domain"/>
    <property type="match status" value="1"/>
</dbReference>
<evidence type="ECO:0000259" key="2">
    <source>
        <dbReference type="PROSITE" id="PS51782"/>
    </source>
</evidence>
<dbReference type="EMBL" id="JBHSKT010000003">
    <property type="protein sequence ID" value="MFC5270307.1"/>
    <property type="molecule type" value="Genomic_DNA"/>
</dbReference>
<name>A0ABW0E8U1_9BACT</name>
<dbReference type="Proteomes" id="UP001596161">
    <property type="component" value="Unassembled WGS sequence"/>
</dbReference>
<feature type="domain" description="LysM" evidence="2">
    <location>
        <begin position="47"/>
        <end position="96"/>
    </location>
</feature>
<proteinExistence type="predicted"/>
<keyword evidence="4" id="KW-1185">Reference proteome</keyword>
<dbReference type="InterPro" id="IPR036779">
    <property type="entry name" value="LysM_dom_sf"/>
</dbReference>
<accession>A0ABW0E8U1</accession>
<reference evidence="4" key="1">
    <citation type="journal article" date="2019" name="Int. J. Syst. Evol. Microbiol.">
        <title>The Global Catalogue of Microorganisms (GCM) 10K type strain sequencing project: providing services to taxonomists for standard genome sequencing and annotation.</title>
        <authorList>
            <consortium name="The Broad Institute Genomics Platform"/>
            <consortium name="The Broad Institute Genome Sequencing Center for Infectious Disease"/>
            <person name="Wu L."/>
            <person name="Ma J."/>
        </authorList>
    </citation>
    <scope>NUCLEOTIDE SEQUENCE [LARGE SCALE GENOMIC DNA]</scope>
    <source>
        <strain evidence="4">KACC 12602</strain>
    </source>
</reference>
<feature type="region of interest" description="Disordered" evidence="1">
    <location>
        <begin position="1"/>
        <end position="36"/>
    </location>
</feature>
<dbReference type="InterPro" id="IPR052196">
    <property type="entry name" value="Bact_Kbp"/>
</dbReference>
<organism evidence="3 4">
    <name type="scientific">Adhaeribacter terreus</name>
    <dbReference type="NCBI Taxonomy" id="529703"/>
    <lineage>
        <taxon>Bacteria</taxon>
        <taxon>Pseudomonadati</taxon>
        <taxon>Bacteroidota</taxon>
        <taxon>Cytophagia</taxon>
        <taxon>Cytophagales</taxon>
        <taxon>Hymenobacteraceae</taxon>
        <taxon>Adhaeribacter</taxon>
    </lineage>
</organism>
<dbReference type="Pfam" id="PF01476">
    <property type="entry name" value="LysM"/>
    <property type="match status" value="1"/>
</dbReference>
<evidence type="ECO:0000313" key="4">
    <source>
        <dbReference type="Proteomes" id="UP001596161"/>
    </source>
</evidence>
<protein>
    <submittedName>
        <fullName evidence="3">LysM peptidoglycan-binding domain-containing protein</fullName>
    </submittedName>
</protein>
<dbReference type="CDD" id="cd00118">
    <property type="entry name" value="LysM"/>
    <property type="match status" value="1"/>
</dbReference>
<dbReference type="PANTHER" id="PTHR34700">
    <property type="entry name" value="POTASSIUM BINDING PROTEIN KBP"/>
    <property type="match status" value="1"/>
</dbReference>
<gene>
    <name evidence="3" type="ORF">ACFPIB_06795</name>
</gene>
<dbReference type="InterPro" id="IPR018392">
    <property type="entry name" value="LysM"/>
</dbReference>